<evidence type="ECO:0000256" key="1">
    <source>
        <dbReference type="SAM" id="SignalP"/>
    </source>
</evidence>
<feature type="signal peptide" evidence="1">
    <location>
        <begin position="1"/>
        <end position="19"/>
    </location>
</feature>
<proteinExistence type="predicted"/>
<sequence>MRLTVIFLAFIATFALLSAADCSSLIAKYDAPDPAKKTMAQISRWIERKVSDNPGDAKELEACLIAGAADNPNKEQVAGK</sequence>
<reference evidence="2 3" key="1">
    <citation type="submission" date="2023-06" db="EMBL/GenBank/DDBJ databases">
        <title>Campylobacter magnum sp. nov., isolated from cecal contents of domestic pigs (Sus scrofa domesticus).</title>
        <authorList>
            <person name="Papic B."/>
            <person name="Gruntar I."/>
        </authorList>
    </citation>
    <scope>NUCLEOTIDE SEQUENCE [LARGE SCALE GENOMIC DNA]</scope>
    <source>
        <strain evidence="3">34484-21</strain>
    </source>
</reference>
<protein>
    <recommendedName>
        <fullName evidence="4">Periplasmic protein</fullName>
    </recommendedName>
</protein>
<dbReference type="EMBL" id="JAULJQ010000009">
    <property type="protein sequence ID" value="MDO2409936.1"/>
    <property type="molecule type" value="Genomic_DNA"/>
</dbReference>
<keyword evidence="3" id="KW-1185">Reference proteome</keyword>
<accession>A0ABT8T866</accession>
<dbReference type="RefSeq" id="WP_302244707.1">
    <property type="nucleotide sequence ID" value="NZ_JAULJQ010000009.1"/>
</dbReference>
<feature type="chain" id="PRO_5045290384" description="Periplasmic protein" evidence="1">
    <location>
        <begin position="20"/>
        <end position="80"/>
    </location>
</feature>
<evidence type="ECO:0008006" key="4">
    <source>
        <dbReference type="Google" id="ProtNLM"/>
    </source>
</evidence>
<evidence type="ECO:0000313" key="3">
    <source>
        <dbReference type="Proteomes" id="UP001171111"/>
    </source>
</evidence>
<evidence type="ECO:0000313" key="2">
    <source>
        <dbReference type="EMBL" id="MDO2409936.1"/>
    </source>
</evidence>
<comment type="caution">
    <text evidence="2">The sequence shown here is derived from an EMBL/GenBank/DDBJ whole genome shotgun (WGS) entry which is preliminary data.</text>
</comment>
<gene>
    <name evidence="2" type="ORF">Q2362_07530</name>
</gene>
<keyword evidence="1" id="KW-0732">Signal</keyword>
<organism evidence="2 3">
    <name type="scientific">Campylobacter magnus</name>
    <dbReference type="NCBI Taxonomy" id="3026462"/>
    <lineage>
        <taxon>Bacteria</taxon>
        <taxon>Pseudomonadati</taxon>
        <taxon>Campylobacterota</taxon>
        <taxon>Epsilonproteobacteria</taxon>
        <taxon>Campylobacterales</taxon>
        <taxon>Campylobacteraceae</taxon>
        <taxon>Campylobacter</taxon>
    </lineage>
</organism>
<dbReference type="Proteomes" id="UP001171111">
    <property type="component" value="Unassembled WGS sequence"/>
</dbReference>
<name>A0ABT8T866_9BACT</name>